<dbReference type="PANTHER" id="PTHR11138">
    <property type="entry name" value="METHIONYL-TRNA FORMYLTRANSFERASE"/>
    <property type="match status" value="1"/>
</dbReference>
<protein>
    <recommendedName>
        <fullName evidence="1">Formyl transferase N-terminal domain-containing protein</fullName>
    </recommendedName>
</protein>
<dbReference type="PANTHER" id="PTHR11138:SF5">
    <property type="entry name" value="METHIONYL-TRNA FORMYLTRANSFERASE, MITOCHONDRIAL"/>
    <property type="match status" value="1"/>
</dbReference>
<proteinExistence type="predicted"/>
<reference evidence="2" key="1">
    <citation type="submission" date="2018-10" db="EMBL/GenBank/DDBJ databases">
        <title>Hidden diversity of soil giant viruses.</title>
        <authorList>
            <person name="Schulz F."/>
            <person name="Alteio L."/>
            <person name="Goudeau D."/>
            <person name="Ryan E.M."/>
            <person name="Malmstrom R.R."/>
            <person name="Blanchard J."/>
            <person name="Woyke T."/>
        </authorList>
    </citation>
    <scope>NUCLEOTIDE SEQUENCE</scope>
    <source>
        <strain evidence="2">HYV1</strain>
    </source>
</reference>
<gene>
    <name evidence="2" type="ORF">Hyperionvirus12_51</name>
</gene>
<dbReference type="SUPFAM" id="SSF53328">
    <property type="entry name" value="Formyltransferase"/>
    <property type="match status" value="1"/>
</dbReference>
<evidence type="ECO:0000313" key="2">
    <source>
        <dbReference type="EMBL" id="AYV83854.1"/>
    </source>
</evidence>
<feature type="domain" description="Formyl transferase N-terminal" evidence="1">
    <location>
        <begin position="48"/>
        <end position="121"/>
    </location>
</feature>
<dbReference type="EMBL" id="MK072394">
    <property type="protein sequence ID" value="AYV83854.1"/>
    <property type="molecule type" value="Genomic_DNA"/>
</dbReference>
<evidence type="ECO:0000259" key="1">
    <source>
        <dbReference type="Pfam" id="PF00551"/>
    </source>
</evidence>
<dbReference type="GO" id="GO:0071951">
    <property type="term" value="P:conversion of methionyl-tRNA to N-formyl-methionyl-tRNA"/>
    <property type="evidence" value="ECO:0007669"/>
    <property type="project" value="TreeGrafter"/>
</dbReference>
<accession>A0A3G5AB67</accession>
<organism evidence="2">
    <name type="scientific">Hyperionvirus sp</name>
    <dbReference type="NCBI Taxonomy" id="2487770"/>
    <lineage>
        <taxon>Viruses</taxon>
        <taxon>Varidnaviria</taxon>
        <taxon>Bamfordvirae</taxon>
        <taxon>Nucleocytoviricota</taxon>
        <taxon>Megaviricetes</taxon>
        <taxon>Imitervirales</taxon>
        <taxon>Mimiviridae</taxon>
        <taxon>Klosneuvirinae</taxon>
    </lineage>
</organism>
<dbReference type="InterPro" id="IPR002376">
    <property type="entry name" value="Formyl_transf_N"/>
</dbReference>
<sequence>MEKPWKILVLSAYPQLLLPGLITKECDEIIFQNESNPVLRPEWILERGINFIVVFVHNRIIKKNIIDLVPVINIHGSFLPLNRGPNPILWAWLNGSAQGVTIHYIDEGVDTGDIIAQKEVVLPTNITYNKSFDIILNQCSRLFRETWPLIRGGVNERRLQSGESSCHRLADQAVLNDFIESNQNSMGILEFCEKARGILGGSAKKEKKRRKRKRK</sequence>
<dbReference type="Pfam" id="PF00551">
    <property type="entry name" value="Formyl_trans_N"/>
    <property type="match status" value="1"/>
</dbReference>
<dbReference type="Gene3D" id="3.40.50.12230">
    <property type="match status" value="1"/>
</dbReference>
<dbReference type="InterPro" id="IPR036477">
    <property type="entry name" value="Formyl_transf_N_sf"/>
</dbReference>
<name>A0A3G5AB67_9VIRU</name>